<comment type="caution">
    <text evidence="2">The sequence shown here is derived from an EMBL/GenBank/DDBJ whole genome shotgun (WGS) entry which is preliminary data.</text>
</comment>
<proteinExistence type="predicted"/>
<dbReference type="EMBL" id="WAAR01000273">
    <property type="protein sequence ID" value="KAB1099033.1"/>
    <property type="molecule type" value="Genomic_DNA"/>
</dbReference>
<feature type="compositionally biased region" description="Low complexity" evidence="1">
    <location>
        <begin position="36"/>
        <end position="49"/>
    </location>
</feature>
<accession>A0ABQ6U6K2</accession>
<dbReference type="Proteomes" id="UP000471364">
    <property type="component" value="Unassembled WGS sequence"/>
</dbReference>
<gene>
    <name evidence="2" type="ORF">F6X54_32445</name>
</gene>
<name>A0ABQ6U6K2_9ACTN</name>
<feature type="region of interest" description="Disordered" evidence="1">
    <location>
        <begin position="78"/>
        <end position="118"/>
    </location>
</feature>
<sequence>MAATLGHLRLDEVTASDIEALMRQVTATARTRRTGRQGAATPASTSARPPVLDVVERMIEEGVAARAVRTDIPPALITATSRGPWRPPCAIGPRAGRRRSVAPDAPARLGVQGVEAAP</sequence>
<reference evidence="2 3" key="1">
    <citation type="submission" date="2019-09" db="EMBL/GenBank/DDBJ databases">
        <title>High taxonomic diversity of Micromonospora strains isolated from Medicago sativa nodules in different geographical locations.</title>
        <authorList>
            <person name="Martinez-Hidalgo P."/>
            <person name="Flores-Felix J.D."/>
            <person name="Velazquez E."/>
            <person name="Brau L."/>
            <person name="Trujillo M.E."/>
            <person name="Martinez-Molina E."/>
        </authorList>
    </citation>
    <scope>NUCLEOTIDE SEQUENCE [LARGE SCALE GENOMIC DNA]</scope>
    <source>
        <strain evidence="2 3">ALFB5</strain>
    </source>
</reference>
<evidence type="ECO:0000313" key="3">
    <source>
        <dbReference type="Proteomes" id="UP000471364"/>
    </source>
</evidence>
<evidence type="ECO:0000256" key="1">
    <source>
        <dbReference type="SAM" id="MobiDB-lite"/>
    </source>
</evidence>
<dbReference type="RefSeq" id="WP_145752050.1">
    <property type="nucleotide sequence ID" value="NZ_JBITMN010000027.1"/>
</dbReference>
<evidence type="ECO:0000313" key="2">
    <source>
        <dbReference type="EMBL" id="KAB1099033.1"/>
    </source>
</evidence>
<keyword evidence="3" id="KW-1185">Reference proteome</keyword>
<organism evidence="2 3">
    <name type="scientific">Micromonospora aurantiaca</name>
    <name type="common">nom. illeg.</name>
    <dbReference type="NCBI Taxonomy" id="47850"/>
    <lineage>
        <taxon>Bacteria</taxon>
        <taxon>Bacillati</taxon>
        <taxon>Actinomycetota</taxon>
        <taxon>Actinomycetes</taxon>
        <taxon>Micromonosporales</taxon>
        <taxon>Micromonosporaceae</taxon>
        <taxon>Micromonospora</taxon>
    </lineage>
</organism>
<protein>
    <submittedName>
        <fullName evidence="2">Uncharacterized protein</fullName>
    </submittedName>
</protein>
<feature type="region of interest" description="Disordered" evidence="1">
    <location>
        <begin position="27"/>
        <end position="49"/>
    </location>
</feature>